<evidence type="ECO:0000313" key="2">
    <source>
        <dbReference type="EMBL" id="EGD59440.1"/>
    </source>
</evidence>
<dbReference type="HOGENOM" id="CLU_1667592_0_0_5"/>
<evidence type="ECO:0008006" key="4">
    <source>
        <dbReference type="Google" id="ProtNLM"/>
    </source>
</evidence>
<dbReference type="InParanoid" id="F1Z7C8"/>
<keyword evidence="3" id="KW-1185">Reference proteome</keyword>
<feature type="region of interest" description="Disordered" evidence="1">
    <location>
        <begin position="47"/>
        <end position="69"/>
    </location>
</feature>
<name>F1Z7C8_9SPHN</name>
<reference evidence="2 3" key="1">
    <citation type="journal article" date="2012" name="J. Bacteriol.">
        <title>Draft Genome Sequence of Novosphingobium nitrogenifigens Y88T.</title>
        <authorList>
            <person name="Strabala T.J."/>
            <person name="Macdonald L."/>
            <person name="Liu V."/>
            <person name="Smit A.M."/>
        </authorList>
    </citation>
    <scope>NUCLEOTIDE SEQUENCE [LARGE SCALE GENOMIC DNA]</scope>
    <source>
        <strain evidence="2 3">DSM 19370</strain>
    </source>
</reference>
<evidence type="ECO:0000256" key="1">
    <source>
        <dbReference type="SAM" id="MobiDB-lite"/>
    </source>
</evidence>
<dbReference type="RefSeq" id="WP_008067567.1">
    <property type="nucleotide sequence ID" value="NZ_AQWK01000015.1"/>
</dbReference>
<dbReference type="AlphaFoldDB" id="F1Z7C8"/>
<dbReference type="EMBL" id="AEWJ01000032">
    <property type="protein sequence ID" value="EGD59440.1"/>
    <property type="molecule type" value="Genomic_DNA"/>
</dbReference>
<sequence length="158" mass="16358">MIVDTTAPVHVVDVKVELAEGVWATDQDREDIRSKILAQLATLPQAAPAQAVPAQTGPTQPGTPQPGTPNATALSYKMVVKLTRFKQGSAAARMIMIGLGQIHIDGEVTLTDGDGKVAGQYKITKTMAAGGLVGGMTSTSDVENGFAKSVVAAINHHA</sequence>
<evidence type="ECO:0000313" key="3">
    <source>
        <dbReference type="Proteomes" id="UP000004728"/>
    </source>
</evidence>
<dbReference type="Pfam" id="PF14366">
    <property type="entry name" value="DUF4410"/>
    <property type="match status" value="1"/>
</dbReference>
<dbReference type="InterPro" id="IPR025522">
    <property type="entry name" value="DUF4410"/>
</dbReference>
<proteinExistence type="predicted"/>
<protein>
    <recommendedName>
        <fullName evidence="4">DUF4410 domain-containing protein</fullName>
    </recommendedName>
</protein>
<organism evidence="2 3">
    <name type="scientific">Novosphingobium nitrogenifigens DSM 19370</name>
    <dbReference type="NCBI Taxonomy" id="983920"/>
    <lineage>
        <taxon>Bacteria</taxon>
        <taxon>Pseudomonadati</taxon>
        <taxon>Pseudomonadota</taxon>
        <taxon>Alphaproteobacteria</taxon>
        <taxon>Sphingomonadales</taxon>
        <taxon>Sphingomonadaceae</taxon>
        <taxon>Novosphingobium</taxon>
    </lineage>
</organism>
<dbReference type="OrthoDB" id="8565681at2"/>
<dbReference type="Proteomes" id="UP000004728">
    <property type="component" value="Unassembled WGS sequence"/>
</dbReference>
<dbReference type="eggNOG" id="ENOG5033I7V">
    <property type="taxonomic scope" value="Bacteria"/>
</dbReference>
<feature type="compositionally biased region" description="Low complexity" evidence="1">
    <location>
        <begin position="47"/>
        <end position="60"/>
    </location>
</feature>
<comment type="caution">
    <text evidence="2">The sequence shown here is derived from an EMBL/GenBank/DDBJ whole genome shotgun (WGS) entry which is preliminary data.</text>
</comment>
<accession>F1Z7C8</accession>
<gene>
    <name evidence="2" type="ORF">Y88_1472</name>
</gene>
<dbReference type="STRING" id="983920.Y88_1472"/>